<dbReference type="GO" id="GO:0000287">
    <property type="term" value="F:magnesium ion binding"/>
    <property type="evidence" value="ECO:0007669"/>
    <property type="project" value="UniProtKB-UniRule"/>
</dbReference>
<dbReference type="GO" id="GO:0004478">
    <property type="term" value="F:methionine adenosyltransferase activity"/>
    <property type="evidence" value="ECO:0007669"/>
    <property type="project" value="UniProtKB-UniRule"/>
</dbReference>
<dbReference type="NCBIfam" id="TIGR01034">
    <property type="entry name" value="metK"/>
    <property type="match status" value="1"/>
</dbReference>
<evidence type="ECO:0000256" key="2">
    <source>
        <dbReference type="ARBA" id="ARBA00009685"/>
    </source>
</evidence>
<dbReference type="CDD" id="cd18079">
    <property type="entry name" value="S-AdoMet_synt"/>
    <property type="match status" value="1"/>
</dbReference>
<dbReference type="GO" id="GO:0005737">
    <property type="term" value="C:cytoplasm"/>
    <property type="evidence" value="ECO:0007669"/>
    <property type="project" value="UniProtKB-SubCell"/>
</dbReference>
<keyword evidence="9 10" id="KW-0630">Potassium</keyword>
<evidence type="ECO:0000313" key="16">
    <source>
        <dbReference type="EMBL" id="EPX87498.1"/>
    </source>
</evidence>
<evidence type="ECO:0000313" key="17">
    <source>
        <dbReference type="Proteomes" id="UP000015346"/>
    </source>
</evidence>
<evidence type="ECO:0000256" key="10">
    <source>
        <dbReference type="HAMAP-Rule" id="MF_00086"/>
    </source>
</evidence>
<dbReference type="PATRIC" id="fig|1123069.3.peg.535"/>
<comment type="caution">
    <text evidence="16">The sequence shown here is derived from an EMBL/GenBank/DDBJ whole genome shotgun (WGS) entry which is preliminary data.</text>
</comment>
<evidence type="ECO:0000256" key="9">
    <source>
        <dbReference type="ARBA" id="ARBA00022958"/>
    </source>
</evidence>
<dbReference type="OrthoDB" id="9801686at2"/>
<dbReference type="GO" id="GO:0006556">
    <property type="term" value="P:S-adenosylmethionine biosynthetic process"/>
    <property type="evidence" value="ECO:0007669"/>
    <property type="project" value="UniProtKB-UniRule"/>
</dbReference>
<dbReference type="Pfam" id="PF02772">
    <property type="entry name" value="S-AdoMet_synt_M"/>
    <property type="match status" value="1"/>
</dbReference>
<dbReference type="RefSeq" id="WP_021096677.1">
    <property type="nucleotide sequence ID" value="NZ_KE557320.1"/>
</dbReference>
<dbReference type="GO" id="GO:0006730">
    <property type="term" value="P:one-carbon metabolic process"/>
    <property type="evidence" value="ECO:0007669"/>
    <property type="project" value="UniProtKB-KW"/>
</dbReference>
<dbReference type="InterPro" id="IPR002133">
    <property type="entry name" value="S-AdoMet_synthetase"/>
</dbReference>
<dbReference type="Proteomes" id="UP000015346">
    <property type="component" value="Unassembled WGS sequence"/>
</dbReference>
<dbReference type="PROSITE" id="PS00377">
    <property type="entry name" value="ADOMET_SYNTHASE_2"/>
    <property type="match status" value="1"/>
</dbReference>
<dbReference type="AlphaFoldDB" id="S9R677"/>
<keyword evidence="7 10" id="KW-0067">ATP-binding</keyword>
<evidence type="ECO:0000259" key="15">
    <source>
        <dbReference type="Pfam" id="PF02773"/>
    </source>
</evidence>
<dbReference type="EMBL" id="AOLV01000007">
    <property type="protein sequence ID" value="EPX87498.1"/>
    <property type="molecule type" value="Genomic_DNA"/>
</dbReference>
<feature type="binding site" description="in other chain" evidence="10">
    <location>
        <position position="17"/>
    </location>
    <ligand>
        <name>ATP</name>
        <dbReference type="ChEBI" id="CHEBI:30616"/>
        <note>ligand shared between two neighboring subunits</note>
    </ligand>
</feature>
<dbReference type="InterPro" id="IPR022629">
    <property type="entry name" value="S-AdoMet_synt_central"/>
</dbReference>
<dbReference type="InterPro" id="IPR022630">
    <property type="entry name" value="S-AdoMet_synt_C"/>
</dbReference>
<evidence type="ECO:0000256" key="8">
    <source>
        <dbReference type="ARBA" id="ARBA00022842"/>
    </source>
</evidence>
<comment type="cofactor">
    <cofactor evidence="10">
        <name>Mg(2+)</name>
        <dbReference type="ChEBI" id="CHEBI:18420"/>
    </cofactor>
    <text evidence="10">Binds 2 divalent ions per subunit.</text>
</comment>
<comment type="subcellular location">
    <subcellularLocation>
        <location evidence="10 11">Cytoplasm</location>
    </subcellularLocation>
</comment>
<evidence type="ECO:0000256" key="5">
    <source>
        <dbReference type="ARBA" id="ARBA00022723"/>
    </source>
</evidence>
<dbReference type="PANTHER" id="PTHR11964">
    <property type="entry name" value="S-ADENOSYLMETHIONINE SYNTHETASE"/>
    <property type="match status" value="1"/>
</dbReference>
<evidence type="ECO:0000259" key="13">
    <source>
        <dbReference type="Pfam" id="PF00438"/>
    </source>
</evidence>
<keyword evidence="4 10" id="KW-0808">Transferase</keyword>
<evidence type="ECO:0000256" key="6">
    <source>
        <dbReference type="ARBA" id="ARBA00022741"/>
    </source>
</evidence>
<feature type="region of interest" description="Flexible loop" evidence="10">
    <location>
        <begin position="106"/>
        <end position="116"/>
    </location>
</feature>
<feature type="binding site" description="in other chain" evidence="10">
    <location>
        <begin position="252"/>
        <end position="253"/>
    </location>
    <ligand>
        <name>ATP</name>
        <dbReference type="ChEBI" id="CHEBI:30616"/>
        <note>ligand shared between two neighboring subunits</note>
    </ligand>
</feature>
<feature type="binding site" evidence="10">
    <location>
        <position position="45"/>
    </location>
    <ligand>
        <name>K(+)</name>
        <dbReference type="ChEBI" id="CHEBI:29103"/>
    </ligand>
</feature>
<dbReference type="FunFam" id="3.30.300.10:FF:000003">
    <property type="entry name" value="S-adenosylmethionine synthase"/>
    <property type="match status" value="1"/>
</dbReference>
<comment type="pathway">
    <text evidence="1 10">Amino-acid biosynthesis; S-adenosyl-L-methionine biosynthesis; S-adenosyl-L-methionine from L-methionine: step 1/1.</text>
</comment>
<feature type="domain" description="S-adenosylmethionine synthetase N-terminal" evidence="13">
    <location>
        <begin position="6"/>
        <end position="108"/>
    </location>
</feature>
<dbReference type="UniPathway" id="UPA00315">
    <property type="reaction ID" value="UER00080"/>
</dbReference>
<dbReference type="SUPFAM" id="SSF55973">
    <property type="entry name" value="S-adenosylmethionine synthetase"/>
    <property type="match status" value="3"/>
</dbReference>
<dbReference type="EC" id="2.5.1.6" evidence="10"/>
<dbReference type="Pfam" id="PF00438">
    <property type="entry name" value="S-AdoMet_synt_N"/>
    <property type="match status" value="1"/>
</dbReference>
<feature type="binding site" description="in other chain" evidence="10">
    <location>
        <begin position="171"/>
        <end position="173"/>
    </location>
    <ligand>
        <name>ATP</name>
        <dbReference type="ChEBI" id="CHEBI:30616"/>
        <note>ligand shared between two neighboring subunits</note>
    </ligand>
</feature>
<feature type="binding site" evidence="10">
    <location>
        <position position="269"/>
    </location>
    <ligand>
        <name>ATP</name>
        <dbReference type="ChEBI" id="CHEBI:30616"/>
        <note>ligand shared between two neighboring subunits</note>
    </ligand>
</feature>
<evidence type="ECO:0000256" key="12">
    <source>
        <dbReference type="RuleBase" id="RU004462"/>
    </source>
</evidence>
<proteinExistence type="inferred from homology"/>
<reference evidence="16 17" key="1">
    <citation type="journal article" date="2013" name="Stand. Genomic Sci.">
        <title>Genome sequence of the reddish-pigmented Rubellimicrobium thermophilum type strain (DSM 16684(T)), a member of the Roseobacter clade.</title>
        <authorList>
            <person name="Fiebig A."/>
            <person name="Riedel T."/>
            <person name="Gronow S."/>
            <person name="Petersen J."/>
            <person name="Klenk H.P."/>
            <person name="Goker M."/>
        </authorList>
    </citation>
    <scope>NUCLEOTIDE SEQUENCE [LARGE SCALE GENOMIC DNA]</scope>
    <source>
        <strain evidence="16 17">DSM 16684</strain>
    </source>
</reference>
<keyword evidence="8 10" id="KW-0460">Magnesium</keyword>
<evidence type="ECO:0000256" key="4">
    <source>
        <dbReference type="ARBA" id="ARBA00022679"/>
    </source>
</evidence>
<organism evidence="16 17">
    <name type="scientific">Rubellimicrobium thermophilum DSM 16684</name>
    <dbReference type="NCBI Taxonomy" id="1123069"/>
    <lineage>
        <taxon>Bacteria</taxon>
        <taxon>Pseudomonadati</taxon>
        <taxon>Pseudomonadota</taxon>
        <taxon>Alphaproteobacteria</taxon>
        <taxon>Rhodobacterales</taxon>
        <taxon>Roseobacteraceae</taxon>
        <taxon>Rubellimicrobium</taxon>
    </lineage>
</organism>
<dbReference type="PIRSF" id="PIRSF000497">
    <property type="entry name" value="MAT"/>
    <property type="match status" value="1"/>
</dbReference>
<dbReference type="InterPro" id="IPR022631">
    <property type="entry name" value="ADOMET_SYNTHASE_CS"/>
</dbReference>
<feature type="binding site" evidence="10">
    <location>
        <position position="19"/>
    </location>
    <ligand>
        <name>Mg(2+)</name>
        <dbReference type="ChEBI" id="CHEBI:18420"/>
    </ligand>
</feature>
<evidence type="ECO:0000256" key="1">
    <source>
        <dbReference type="ARBA" id="ARBA00005224"/>
    </source>
</evidence>
<evidence type="ECO:0000256" key="7">
    <source>
        <dbReference type="ARBA" id="ARBA00022840"/>
    </source>
</evidence>
<dbReference type="HAMAP" id="MF_00086">
    <property type="entry name" value="S_AdoMet_synth1"/>
    <property type="match status" value="1"/>
</dbReference>
<dbReference type="PROSITE" id="PS00376">
    <property type="entry name" value="ADOMET_SYNTHASE_1"/>
    <property type="match status" value="1"/>
</dbReference>
<feature type="binding site" description="in other chain" evidence="10">
    <location>
        <position position="106"/>
    </location>
    <ligand>
        <name>L-methionine</name>
        <dbReference type="ChEBI" id="CHEBI:57844"/>
        <note>ligand shared between two neighboring subunits</note>
    </ligand>
</feature>
<keyword evidence="5 10" id="KW-0479">Metal-binding</keyword>
<evidence type="ECO:0000259" key="14">
    <source>
        <dbReference type="Pfam" id="PF02772"/>
    </source>
</evidence>
<evidence type="ECO:0000256" key="3">
    <source>
        <dbReference type="ARBA" id="ARBA00022563"/>
    </source>
</evidence>
<protein>
    <recommendedName>
        <fullName evidence="10">S-adenosylmethionine synthase</fullName>
        <shortName evidence="10">AdoMet synthase</shortName>
        <ecNumber evidence="10">2.5.1.6</ecNumber>
    </recommendedName>
    <alternativeName>
        <fullName evidence="10">MAT</fullName>
    </alternativeName>
    <alternativeName>
        <fullName evidence="10">Methionine adenosyltransferase</fullName>
    </alternativeName>
</protein>
<dbReference type="InterPro" id="IPR022628">
    <property type="entry name" value="S-AdoMet_synt_N"/>
</dbReference>
<comment type="similarity">
    <text evidence="2 10 12">Belongs to the AdoMet synthase family.</text>
</comment>
<accession>S9R677</accession>
<feature type="domain" description="S-adenosylmethionine synthetase central" evidence="14">
    <location>
        <begin position="121"/>
        <end position="238"/>
    </location>
</feature>
<dbReference type="HOGENOM" id="CLU_041802_1_1_5"/>
<comment type="catalytic activity">
    <reaction evidence="10">
        <text>L-methionine + ATP + H2O = S-adenosyl-L-methionine + phosphate + diphosphate</text>
        <dbReference type="Rhea" id="RHEA:21080"/>
        <dbReference type="ChEBI" id="CHEBI:15377"/>
        <dbReference type="ChEBI" id="CHEBI:30616"/>
        <dbReference type="ChEBI" id="CHEBI:33019"/>
        <dbReference type="ChEBI" id="CHEBI:43474"/>
        <dbReference type="ChEBI" id="CHEBI:57844"/>
        <dbReference type="ChEBI" id="CHEBI:59789"/>
        <dbReference type="EC" id="2.5.1.6"/>
    </reaction>
</comment>
<sequence>MSRLDYVFTSESVSEGHPDKLCDRVSDAVLDAFLAEDPRARVACEAFATTNFLAIGGEVGLTDRAKMKDLVDRVEDIAREAIRDIGYEQEKFHWRTCEIRNLLHEQSAHIAQGVTGEKGREEGAGDQGIMFGYATRETPELMPAPIQYAHAILRRLAEARKSGAEPLLRPDAKAQLTLRYAGGRPVEVTSIVVSTQHESEAQSSDDIRAIVEPYVREVLPEGWITPATKWWVNPTGAFVIGGPDGDTGLTGRKIIVDTYGGAAPHGGGAFSGKDPTKVDRSAAYAARYLAKNIVAAGLADRCTIQLSYAIGVARPLSIYADLHGTGAVDAAAIERAIPEVMDLTPRGIREHLGLGRPIYARTAAYGHFGRTPDADGGFSWERTDLADSLRRAVARAA</sequence>
<name>S9R677_9RHOB</name>
<dbReference type="Gene3D" id="3.30.300.10">
    <property type="match status" value="3"/>
</dbReference>
<evidence type="ECO:0000256" key="11">
    <source>
        <dbReference type="RuleBase" id="RU000542"/>
    </source>
</evidence>
<feature type="binding site" evidence="10">
    <location>
        <position position="273"/>
    </location>
    <ligand>
        <name>ATP</name>
        <dbReference type="ChEBI" id="CHEBI:30616"/>
        <note>ligand shared between two neighboring subunits</note>
    </ligand>
</feature>
<comment type="cofactor">
    <cofactor evidence="10">
        <name>K(+)</name>
        <dbReference type="ChEBI" id="CHEBI:29103"/>
    </cofactor>
    <text evidence="10">Binds 1 potassium ion per subunit.</text>
</comment>
<dbReference type="Pfam" id="PF02773">
    <property type="entry name" value="S-AdoMet_synt_C"/>
    <property type="match status" value="1"/>
</dbReference>
<keyword evidence="6 10" id="KW-0547">Nucleotide-binding</keyword>
<feature type="binding site" evidence="10">
    <location>
        <position position="246"/>
    </location>
    <ligand>
        <name>L-methionine</name>
        <dbReference type="ChEBI" id="CHEBI:57844"/>
        <note>ligand shared between two neighboring subunits</note>
    </ligand>
</feature>
<feature type="binding site" evidence="10">
    <location>
        <position position="246"/>
    </location>
    <ligand>
        <name>ATP</name>
        <dbReference type="ChEBI" id="CHEBI:30616"/>
        <note>ligand shared between two neighboring subunits</note>
    </ligand>
</feature>
<feature type="domain" description="S-adenosylmethionine synthetase C-terminal" evidence="15">
    <location>
        <begin position="240"/>
        <end position="382"/>
    </location>
</feature>
<feature type="binding site" description="in other chain" evidence="10">
    <location>
        <position position="277"/>
    </location>
    <ligand>
        <name>L-methionine</name>
        <dbReference type="ChEBI" id="CHEBI:57844"/>
        <note>ligand shared between two neighboring subunits</note>
    </ligand>
</feature>
<comment type="subunit">
    <text evidence="10">Homotetramer; dimer of dimers.</text>
</comment>
<dbReference type="STRING" id="1123069.ruthe_00569"/>
<keyword evidence="10" id="KW-0963">Cytoplasm</keyword>
<comment type="function">
    <text evidence="10">Catalyzes the formation of S-adenosylmethionine (AdoMet) from methionine and ATP. The overall synthetic reaction is composed of two sequential steps, AdoMet formation and the subsequent tripolyphosphate hydrolysis which occurs prior to release of AdoMet from the enzyme.</text>
</comment>
<dbReference type="InterPro" id="IPR022636">
    <property type="entry name" value="S-AdoMet_synthetase_sfam"/>
</dbReference>
<gene>
    <name evidence="10" type="primary">metK</name>
    <name evidence="16" type="ORF">ruthe_00569</name>
</gene>
<dbReference type="GO" id="GO:0005524">
    <property type="term" value="F:ATP binding"/>
    <property type="evidence" value="ECO:0007669"/>
    <property type="project" value="UniProtKB-UniRule"/>
</dbReference>
<feature type="binding site" description="in other chain" evidence="10">
    <location>
        <position position="58"/>
    </location>
    <ligand>
        <name>L-methionine</name>
        <dbReference type="ChEBI" id="CHEBI:57844"/>
        <note>ligand shared between two neighboring subunits</note>
    </ligand>
</feature>
<keyword evidence="3 10" id="KW-0554">One-carbon metabolism</keyword>
<keyword evidence="17" id="KW-1185">Reference proteome</keyword>
<comment type="caution">
    <text evidence="10">Lacks conserved residue(s) required for the propagation of feature annotation.</text>
</comment>